<dbReference type="GO" id="GO:0005737">
    <property type="term" value="C:cytoplasm"/>
    <property type="evidence" value="ECO:0007669"/>
    <property type="project" value="UniProtKB-SubCell"/>
</dbReference>
<comment type="caution">
    <text evidence="10">The sequence shown here is derived from an EMBL/GenBank/DDBJ whole genome shotgun (WGS) entry which is preliminary data.</text>
</comment>
<dbReference type="NCBIfam" id="TIGR00237">
    <property type="entry name" value="xseA"/>
    <property type="match status" value="1"/>
</dbReference>
<evidence type="ECO:0000256" key="2">
    <source>
        <dbReference type="ARBA" id="ARBA00022722"/>
    </source>
</evidence>
<evidence type="ECO:0000313" key="10">
    <source>
        <dbReference type="EMBL" id="RII43464.1"/>
    </source>
</evidence>
<dbReference type="AlphaFoldDB" id="A0A399JE05"/>
<evidence type="ECO:0000256" key="6">
    <source>
        <dbReference type="RuleBase" id="RU004355"/>
    </source>
</evidence>
<feature type="region of interest" description="Disordered" evidence="7">
    <location>
        <begin position="1"/>
        <end position="21"/>
    </location>
</feature>
<evidence type="ECO:0000256" key="5">
    <source>
        <dbReference type="HAMAP-Rule" id="MF_00378"/>
    </source>
</evidence>
<feature type="domain" description="OB-fold nucleic acid binding" evidence="9">
    <location>
        <begin position="22"/>
        <end position="112"/>
    </location>
</feature>
<evidence type="ECO:0000256" key="7">
    <source>
        <dbReference type="SAM" id="MobiDB-lite"/>
    </source>
</evidence>
<comment type="similarity">
    <text evidence="5 6">Belongs to the XseA family.</text>
</comment>
<dbReference type="CDD" id="cd04489">
    <property type="entry name" value="ExoVII_LU_OBF"/>
    <property type="match status" value="1"/>
</dbReference>
<dbReference type="GO" id="GO:0008855">
    <property type="term" value="F:exodeoxyribonuclease VII activity"/>
    <property type="evidence" value="ECO:0007669"/>
    <property type="project" value="UniProtKB-UniRule"/>
</dbReference>
<organism evidence="10 11">
    <name type="scientific">Galactobacter valiniphilus</name>
    <dbReference type="NCBI Taxonomy" id="2676122"/>
    <lineage>
        <taxon>Bacteria</taxon>
        <taxon>Bacillati</taxon>
        <taxon>Actinomycetota</taxon>
        <taxon>Actinomycetes</taxon>
        <taxon>Micrococcales</taxon>
        <taxon>Micrococcaceae</taxon>
        <taxon>Galactobacter</taxon>
    </lineage>
</organism>
<evidence type="ECO:0000259" key="9">
    <source>
        <dbReference type="Pfam" id="PF13742"/>
    </source>
</evidence>
<evidence type="ECO:0000256" key="3">
    <source>
        <dbReference type="ARBA" id="ARBA00022801"/>
    </source>
</evidence>
<dbReference type="GO" id="GO:0003676">
    <property type="term" value="F:nucleic acid binding"/>
    <property type="evidence" value="ECO:0007669"/>
    <property type="project" value="InterPro"/>
</dbReference>
<name>A0A399JE05_9MICC</name>
<feature type="region of interest" description="Disordered" evidence="7">
    <location>
        <begin position="407"/>
        <end position="449"/>
    </location>
</feature>
<dbReference type="InterPro" id="IPR003753">
    <property type="entry name" value="Exonuc_VII_L"/>
</dbReference>
<comment type="catalytic activity">
    <reaction evidence="5 6">
        <text>Exonucleolytic cleavage in either 5'- to 3'- or 3'- to 5'-direction to yield nucleoside 5'-phosphates.</text>
        <dbReference type="EC" id="3.1.11.6"/>
    </reaction>
</comment>
<keyword evidence="1 5" id="KW-0963">Cytoplasm</keyword>
<dbReference type="GO" id="GO:0009318">
    <property type="term" value="C:exodeoxyribonuclease VII complex"/>
    <property type="evidence" value="ECO:0007669"/>
    <property type="project" value="UniProtKB-UniRule"/>
</dbReference>
<reference evidence="10 11" key="1">
    <citation type="submission" date="2018-07" db="EMBL/GenBank/DDBJ databases">
        <title>Arthrobacter sp. nov., isolated from raw cow's milk with high bacterial count.</title>
        <authorList>
            <person name="Hahne J."/>
            <person name="Isele D."/>
            <person name="Lipski A."/>
        </authorList>
    </citation>
    <scope>NUCLEOTIDE SEQUENCE [LARGE SCALE GENOMIC DNA]</scope>
    <source>
        <strain evidence="10 11">JZ R-35</strain>
    </source>
</reference>
<dbReference type="HAMAP" id="MF_00378">
    <property type="entry name" value="Exonuc_7_L"/>
    <property type="match status" value="1"/>
</dbReference>
<evidence type="ECO:0000313" key="11">
    <source>
        <dbReference type="Proteomes" id="UP000265419"/>
    </source>
</evidence>
<comment type="subcellular location">
    <subcellularLocation>
        <location evidence="5 6">Cytoplasm</location>
    </subcellularLocation>
</comment>
<dbReference type="InterPro" id="IPR025824">
    <property type="entry name" value="OB-fold_nuc-bd_dom"/>
</dbReference>
<keyword evidence="11" id="KW-1185">Reference proteome</keyword>
<evidence type="ECO:0000256" key="1">
    <source>
        <dbReference type="ARBA" id="ARBA00022490"/>
    </source>
</evidence>
<evidence type="ECO:0000259" key="8">
    <source>
        <dbReference type="Pfam" id="PF02601"/>
    </source>
</evidence>
<dbReference type="Proteomes" id="UP000265419">
    <property type="component" value="Unassembled WGS sequence"/>
</dbReference>
<dbReference type="RefSeq" id="WP_119423533.1">
    <property type="nucleotide sequence ID" value="NZ_QQXK01000003.1"/>
</dbReference>
<comment type="function">
    <text evidence="5">Bidirectionally degrades single-stranded DNA into large acid-insoluble oligonucleotides, which are then degraded further into small acid-soluble oligonucleotides.</text>
</comment>
<gene>
    <name evidence="5" type="primary">xseA</name>
    <name evidence="10" type="ORF">DWB68_02360</name>
</gene>
<feature type="compositionally biased region" description="Low complexity" evidence="7">
    <location>
        <begin position="426"/>
        <end position="438"/>
    </location>
</feature>
<protein>
    <recommendedName>
        <fullName evidence="5">Exodeoxyribonuclease 7 large subunit</fullName>
        <ecNumber evidence="5">3.1.11.6</ecNumber>
    </recommendedName>
    <alternativeName>
        <fullName evidence="5">Exodeoxyribonuclease VII large subunit</fullName>
        <shortName evidence="5">Exonuclease VII large subunit</shortName>
    </alternativeName>
</protein>
<dbReference type="EMBL" id="QQXK01000003">
    <property type="protein sequence ID" value="RII43464.1"/>
    <property type="molecule type" value="Genomic_DNA"/>
</dbReference>
<dbReference type="InterPro" id="IPR020579">
    <property type="entry name" value="Exonuc_VII_lsu_C"/>
</dbReference>
<dbReference type="Pfam" id="PF13742">
    <property type="entry name" value="tRNA_anti_2"/>
    <property type="match status" value="1"/>
</dbReference>
<dbReference type="GO" id="GO:0006308">
    <property type="term" value="P:DNA catabolic process"/>
    <property type="evidence" value="ECO:0007669"/>
    <property type="project" value="UniProtKB-UniRule"/>
</dbReference>
<dbReference type="EC" id="3.1.11.6" evidence="5"/>
<keyword evidence="3 5" id="KW-0378">Hydrolase</keyword>
<feature type="compositionally biased region" description="Polar residues" evidence="7">
    <location>
        <begin position="439"/>
        <end position="449"/>
    </location>
</feature>
<evidence type="ECO:0000256" key="4">
    <source>
        <dbReference type="ARBA" id="ARBA00022839"/>
    </source>
</evidence>
<keyword evidence="4 5" id="KW-0269">Exonuclease</keyword>
<dbReference type="Pfam" id="PF02601">
    <property type="entry name" value="Exonuc_VII_L"/>
    <property type="match status" value="1"/>
</dbReference>
<keyword evidence="2 5" id="KW-0540">Nuclease</keyword>
<proteinExistence type="inferred from homology"/>
<sequence>MSQEREPAATAADTDPENPWPLRRLAENLKTHIERAPATWIEGQLIEVSVRNGHAFLTMRDLEVDNSLPLTLWSSVLRQLPERPEVGSRVVAQVKPSFFLKTGRLSMNVSDLKPVGLGDLLARLERLRRQLAEEGLFDPSRKRPLPFLPQRIGLITGSNSDAEKDVLRNATLRWPAVAFEVRHAAVQGPRSVPEVIAALEELDAIPEVAVIVIARGGGALEDLLGFSDERLVRAVAAARTPVVSAIGHEADRPLLDDVADLRASTPTDAAKRIVPEVEAELALIAEGRARLGRAVELILERGARELSQLRSRPVLAEPEGMITVRAEDVERLRERSRLSLGHRLSRAGDEVTQLAARVRSLSPQSTLDRGYAVLQLEDGAVLRDAELAPAGTGLTARLASGRLALVSDGAVPGSQPGAPSQPRDVSAPAASAEAAAPSTDPSTESDVNA</sequence>
<dbReference type="PANTHER" id="PTHR30008">
    <property type="entry name" value="EXODEOXYRIBONUCLEASE 7 LARGE SUBUNIT"/>
    <property type="match status" value="1"/>
</dbReference>
<dbReference type="PANTHER" id="PTHR30008:SF0">
    <property type="entry name" value="EXODEOXYRIBONUCLEASE 7 LARGE SUBUNIT"/>
    <property type="match status" value="1"/>
</dbReference>
<accession>A0A399JE05</accession>
<feature type="domain" description="Exonuclease VII large subunit C-terminal" evidence="8">
    <location>
        <begin position="136"/>
        <end position="344"/>
    </location>
</feature>
<comment type="subunit">
    <text evidence="5">Heterooligomer composed of large and small subunits.</text>
</comment>